<feature type="signal peptide" evidence="1">
    <location>
        <begin position="1"/>
        <end position="23"/>
    </location>
</feature>
<organism evidence="2">
    <name type="scientific">uncultured Solirubrobacteraceae bacterium</name>
    <dbReference type="NCBI Taxonomy" id="1162706"/>
    <lineage>
        <taxon>Bacteria</taxon>
        <taxon>Bacillati</taxon>
        <taxon>Actinomycetota</taxon>
        <taxon>Thermoleophilia</taxon>
        <taxon>Solirubrobacterales</taxon>
        <taxon>Solirubrobacteraceae</taxon>
        <taxon>environmental samples</taxon>
    </lineage>
</organism>
<reference evidence="2" key="1">
    <citation type="submission" date="2020-02" db="EMBL/GenBank/DDBJ databases">
        <authorList>
            <person name="Meier V. D."/>
        </authorList>
    </citation>
    <scope>NUCLEOTIDE SEQUENCE</scope>
    <source>
        <strain evidence="2">AVDCRST_MAG85</strain>
    </source>
</reference>
<name>A0A6J4U2I8_9ACTN</name>
<proteinExistence type="predicted"/>
<protein>
    <submittedName>
        <fullName evidence="2">Uncharacterized protein</fullName>
    </submittedName>
</protein>
<evidence type="ECO:0000313" key="2">
    <source>
        <dbReference type="EMBL" id="CAA9536677.1"/>
    </source>
</evidence>
<evidence type="ECO:0000256" key="1">
    <source>
        <dbReference type="SAM" id="SignalP"/>
    </source>
</evidence>
<keyword evidence="1" id="KW-0732">Signal</keyword>
<sequence length="308" mass="33202">MRCATRCLILAAGVLAVMQSSDAASSGSKRVRCEQPSGYRVVDCRLGKHGTPDLSRRGWRARHGSEVTISKRIDSLAPNPAADGAARWPLVDSLGQQHASLEIVRGRFGLLTLGGTRYRAGVVNVRGRGCAADFRQQRRFTLVQIIARSAPASGTQGFLDIAAVDASTPAGRAARAAFRRQRGTGCGPKGPERGRLRPLPNPRVGAVAHARLSSGKLNTVTEYDAKPLFGNIVYFSSNTTSVFVGGIARGMVRVGTPAAKVDEITRCDPNSDGTLTWRYWSIRTANPRRPRMYGWIPAPCPARSRRPA</sequence>
<gene>
    <name evidence="2" type="ORF">AVDCRST_MAG85-4198</name>
</gene>
<accession>A0A6J4U2I8</accession>
<feature type="chain" id="PRO_5026748928" evidence="1">
    <location>
        <begin position="24"/>
        <end position="308"/>
    </location>
</feature>
<dbReference type="EMBL" id="CADCVT010000475">
    <property type="protein sequence ID" value="CAA9536677.1"/>
    <property type="molecule type" value="Genomic_DNA"/>
</dbReference>
<dbReference type="AlphaFoldDB" id="A0A6J4U2I8"/>